<sequence length="304" mass="34402">MSESLPLDAPRSLPQRAGVGLRAEHYRTVLESRPDIGFFEVHAENYMGAGGPPHRFLSAIRESYPLSLHGVGLSIGADRPLDPDHLERLRVLVDRYAPQLFSEHLAWSSHDCGFLNDLLPVPYTAQSLARVADHIDEVQEVLGRQMLLENPSTYLAFEDSTYSETDFISAIVRRTGCGLLLDINNVFVASINQQRDPFAYIDEYPLAAVRQIHLAGHAQEMDDNRRPLLIDTHDRHVADIVWELFVRTIHKTGPIPTLIEWDLNIPDWSTLQAEAARADRIIEVMTGQPLFNNTRRQLTEIQTL</sequence>
<organism evidence="1 2">
    <name type="scientific">Caballeronia novacaledonica</name>
    <dbReference type="NCBI Taxonomy" id="1544861"/>
    <lineage>
        <taxon>Bacteria</taxon>
        <taxon>Pseudomonadati</taxon>
        <taxon>Pseudomonadota</taxon>
        <taxon>Betaproteobacteria</taxon>
        <taxon>Burkholderiales</taxon>
        <taxon>Burkholderiaceae</taxon>
        <taxon>Caballeronia</taxon>
    </lineage>
</organism>
<proteinExistence type="predicted"/>
<gene>
    <name evidence="1" type="ORF">CBA19CS22_38285</name>
</gene>
<dbReference type="EMBL" id="BPUR01000042">
    <property type="protein sequence ID" value="GJH22521.1"/>
    <property type="molecule type" value="Genomic_DNA"/>
</dbReference>
<accession>A0ACB5R544</accession>
<reference evidence="1" key="1">
    <citation type="submission" date="2021-09" db="EMBL/GenBank/DDBJ databases">
        <title>Isolation and characterization of 3-chlorobenzoate degrading bacteria from soils in Shizuoka.</title>
        <authorList>
            <person name="Ifat A."/>
            <person name="Ogawa N."/>
            <person name="Kimbara K."/>
            <person name="Moriuchi R."/>
            <person name="Dohra H."/>
            <person name="Shintani M."/>
        </authorList>
    </citation>
    <scope>NUCLEOTIDE SEQUENCE</scope>
    <source>
        <strain evidence="1">19CS2-2</strain>
    </source>
</reference>
<dbReference type="Proteomes" id="UP001055013">
    <property type="component" value="Unassembled WGS sequence"/>
</dbReference>
<comment type="caution">
    <text evidence="1">The sequence shown here is derived from an EMBL/GenBank/DDBJ whole genome shotgun (WGS) entry which is preliminary data.</text>
</comment>
<evidence type="ECO:0000313" key="2">
    <source>
        <dbReference type="Proteomes" id="UP001055013"/>
    </source>
</evidence>
<evidence type="ECO:0000313" key="1">
    <source>
        <dbReference type="EMBL" id="GJH22521.1"/>
    </source>
</evidence>
<name>A0ACB5R544_9BURK</name>
<keyword evidence="2" id="KW-1185">Reference proteome</keyword>
<protein>
    <submittedName>
        <fullName evidence="1">DUF692 domain-containing protein</fullName>
    </submittedName>
</protein>